<evidence type="ECO:0000259" key="1">
    <source>
        <dbReference type="Pfam" id="PF09414"/>
    </source>
</evidence>
<gene>
    <name evidence="2" type="ORF">SAMN05216230_10176</name>
</gene>
<keyword evidence="2" id="KW-0436">Ligase</keyword>
<dbReference type="Pfam" id="PF09414">
    <property type="entry name" value="RNA_ligase"/>
    <property type="match status" value="1"/>
</dbReference>
<feature type="domain" description="RNA ligase" evidence="1">
    <location>
        <begin position="48"/>
        <end position="239"/>
    </location>
</feature>
<dbReference type="PANTHER" id="PTHR43883:SF1">
    <property type="entry name" value="GLUCONOKINASE"/>
    <property type="match status" value="1"/>
</dbReference>
<sequence>MNMDFRADAHSLELLKYPRTAHLQGSRLQDGDSDAGQVAYGSLAGQWLVVEEKLDGANAGISFTNGGELRLQSRGHYLSGGGRERQFNLFKQWAVAHEHWLLERLEDRFVLYGEWLHKKHSVFYDHLPHFFCEFDVWDRATGQFLSTAARRQLLADGPVLSVPVLYEGPAPRRYADLMALLGDSLAKTARWREVFEQVVRREGLDLARAWRQCDRSSRMEGLYLKLEDERQTLGRLKWVRQDFVQAILDADQHHANQPFIPNQLAAGVDLYAPRLSLDWHGERRGY</sequence>
<dbReference type="Gene3D" id="3.30.470.30">
    <property type="entry name" value="DNA ligase/mRNA capping enzyme"/>
    <property type="match status" value="1"/>
</dbReference>
<accession>A0A1H8ZBI4</accession>
<proteinExistence type="predicted"/>
<dbReference type="AlphaFoldDB" id="A0A1H8ZBI4"/>
<dbReference type="EMBL" id="FOEQ01000001">
    <property type="protein sequence ID" value="SEP61587.1"/>
    <property type="molecule type" value="Genomic_DNA"/>
</dbReference>
<name>A0A1H8ZBI4_9PSED</name>
<dbReference type="SUPFAM" id="SSF56091">
    <property type="entry name" value="DNA ligase/mRNA capping enzyme, catalytic domain"/>
    <property type="match status" value="1"/>
</dbReference>
<dbReference type="RefSeq" id="WP_094009942.1">
    <property type="nucleotide sequence ID" value="NZ_FOEQ01000001.1"/>
</dbReference>
<dbReference type="InterPro" id="IPR021122">
    <property type="entry name" value="RNA_ligase_dom_REL/Rnl2"/>
</dbReference>
<evidence type="ECO:0000313" key="3">
    <source>
        <dbReference type="Proteomes" id="UP000199221"/>
    </source>
</evidence>
<dbReference type="GO" id="GO:0016874">
    <property type="term" value="F:ligase activity"/>
    <property type="evidence" value="ECO:0007669"/>
    <property type="project" value="UniProtKB-KW"/>
</dbReference>
<reference evidence="2 3" key="1">
    <citation type="submission" date="2016-10" db="EMBL/GenBank/DDBJ databases">
        <authorList>
            <person name="de Groot N.N."/>
        </authorList>
    </citation>
    <scope>NUCLEOTIDE SEQUENCE [LARGE SCALE GENOMIC DNA]</scope>
    <source>
        <strain evidence="2 3">LMG 27941</strain>
    </source>
</reference>
<dbReference type="Proteomes" id="UP000199221">
    <property type="component" value="Unassembled WGS sequence"/>
</dbReference>
<dbReference type="PANTHER" id="PTHR43883">
    <property type="entry name" value="SLR0207 PROTEIN"/>
    <property type="match status" value="1"/>
</dbReference>
<protein>
    <submittedName>
        <fullName evidence="2">RNA ligase</fullName>
    </submittedName>
</protein>
<evidence type="ECO:0000313" key="2">
    <source>
        <dbReference type="EMBL" id="SEP61587.1"/>
    </source>
</evidence>
<dbReference type="InterPro" id="IPR052732">
    <property type="entry name" value="Cell-binding_unc_protein"/>
</dbReference>
<organism evidence="2 3">
    <name type="scientific">Pseudomonas soli</name>
    <dbReference type="NCBI Taxonomy" id="1306993"/>
    <lineage>
        <taxon>Bacteria</taxon>
        <taxon>Pseudomonadati</taxon>
        <taxon>Pseudomonadota</taxon>
        <taxon>Gammaproteobacteria</taxon>
        <taxon>Pseudomonadales</taxon>
        <taxon>Pseudomonadaceae</taxon>
        <taxon>Pseudomonas</taxon>
    </lineage>
</organism>